<dbReference type="PANTHER" id="PTHR13035:SF0">
    <property type="entry name" value="PROTEIN N-TERMINAL GLUTAMINE AMIDOHYDROLASE"/>
    <property type="match status" value="1"/>
</dbReference>
<evidence type="ECO:0000256" key="3">
    <source>
        <dbReference type="ARBA" id="ARBA00012718"/>
    </source>
</evidence>
<dbReference type="GO" id="GO:0070773">
    <property type="term" value="F:protein-N-terminal glutamine amidohydrolase activity"/>
    <property type="evidence" value="ECO:0007669"/>
    <property type="project" value="UniProtKB-UniRule"/>
</dbReference>
<comment type="catalytic activity">
    <reaction evidence="7 8">
        <text>N-terminal L-glutaminyl-[protein] + H2O = N-terminal L-glutamyl-[protein] + NH4(+)</text>
        <dbReference type="Rhea" id="RHEA:50680"/>
        <dbReference type="Rhea" id="RHEA-COMP:12668"/>
        <dbReference type="Rhea" id="RHEA-COMP:12777"/>
        <dbReference type="ChEBI" id="CHEBI:15377"/>
        <dbReference type="ChEBI" id="CHEBI:28938"/>
        <dbReference type="ChEBI" id="CHEBI:64721"/>
        <dbReference type="ChEBI" id="CHEBI:64722"/>
        <dbReference type="EC" id="3.5.1.122"/>
    </reaction>
</comment>
<evidence type="ECO:0000313" key="12">
    <source>
        <dbReference type="Proteomes" id="UP001530315"/>
    </source>
</evidence>
<keyword evidence="12" id="KW-1185">Reference proteome</keyword>
<proteinExistence type="inferred from homology"/>
<organism evidence="11 12">
    <name type="scientific">Stephanodiscus triporus</name>
    <dbReference type="NCBI Taxonomy" id="2934178"/>
    <lineage>
        <taxon>Eukaryota</taxon>
        <taxon>Sar</taxon>
        <taxon>Stramenopiles</taxon>
        <taxon>Ochrophyta</taxon>
        <taxon>Bacillariophyta</taxon>
        <taxon>Coscinodiscophyceae</taxon>
        <taxon>Thalassiosirophycidae</taxon>
        <taxon>Stephanodiscales</taxon>
        <taxon>Stephanodiscaceae</taxon>
        <taxon>Stephanodiscus</taxon>
    </lineage>
</organism>
<evidence type="ECO:0000256" key="4">
    <source>
        <dbReference type="ARBA" id="ARBA00021247"/>
    </source>
</evidence>
<evidence type="ECO:0000256" key="2">
    <source>
        <dbReference type="ARBA" id="ARBA00011245"/>
    </source>
</evidence>
<dbReference type="Proteomes" id="UP001530315">
    <property type="component" value="Unassembled WGS sequence"/>
</dbReference>
<feature type="region of interest" description="Disordered" evidence="9">
    <location>
        <begin position="1"/>
        <end position="22"/>
    </location>
</feature>
<reference evidence="11 12" key="1">
    <citation type="submission" date="2024-10" db="EMBL/GenBank/DDBJ databases">
        <title>Updated reference genomes for cyclostephanoid diatoms.</title>
        <authorList>
            <person name="Roberts W.R."/>
            <person name="Alverson A.J."/>
        </authorList>
    </citation>
    <scope>NUCLEOTIDE SEQUENCE [LARGE SCALE GENOMIC DNA]</scope>
    <source>
        <strain evidence="11 12">AJA276-08</strain>
    </source>
</reference>
<protein>
    <recommendedName>
        <fullName evidence="4 8">Protein N-terminal glutamine amidohydrolase</fullName>
        <ecNumber evidence="3 8">3.5.1.122</ecNumber>
    </recommendedName>
    <alternativeName>
        <fullName evidence="6 8">Protein NH2-terminal glutamine deamidase</fullName>
    </alternativeName>
</protein>
<dbReference type="InterPro" id="IPR039733">
    <property type="entry name" value="NTAQ1"/>
</dbReference>
<gene>
    <name evidence="11" type="ORF">ACHAW5_004550</name>
</gene>
<evidence type="ECO:0000313" key="11">
    <source>
        <dbReference type="EMBL" id="KAL3779704.1"/>
    </source>
</evidence>
<dbReference type="PANTHER" id="PTHR13035">
    <property type="entry name" value="PROTEIN N-TERMINAL GLUTAMINE AMIDOHYDROLASE"/>
    <property type="match status" value="1"/>
</dbReference>
<comment type="subunit">
    <text evidence="2 8">Monomer.</text>
</comment>
<evidence type="ECO:0000256" key="6">
    <source>
        <dbReference type="ARBA" id="ARBA00029677"/>
    </source>
</evidence>
<evidence type="ECO:0000256" key="8">
    <source>
        <dbReference type="RuleBase" id="RU367082"/>
    </source>
</evidence>
<dbReference type="AlphaFoldDB" id="A0ABD3NVC2"/>
<dbReference type="Pfam" id="PF09764">
    <property type="entry name" value="Nt_Gln_amidase"/>
    <property type="match status" value="1"/>
</dbReference>
<accession>A0ABD3NVC2</accession>
<dbReference type="InterPro" id="IPR037132">
    <property type="entry name" value="N_Gln_amidohydro_ab_roll_sf"/>
</dbReference>
<comment type="function">
    <text evidence="8">Mediates the side-chain deamidation of N-terminal glutamine residues to glutamate, an important step in N-end rule pathway of protein degradation. Conversion of the resulting N-terminal glutamine to glutamate renders the protein susceptible to arginylation, polyubiquitination and degradation as specified by the N-end rule. Does not act on substrates with internal or C-terminal glutamine and does not act on non-glutamine residues in any position.</text>
</comment>
<evidence type="ECO:0000259" key="10">
    <source>
        <dbReference type="Pfam" id="PF09764"/>
    </source>
</evidence>
<sequence length="282" mass="32424">MSSTSFPPPPSPPQTAEATADQTATDLDLRVPCYCEENAWRLAYRHLRRGRWSSADRRDDNNDDGDYDERGRRRYRYHVVFVSNDARCCPFRMQRAARSEDGYVCWDYHVVVIREVVEEGTSSSLSSSSSPAESTASAGTTEVLDVDTRLSYPCPLKLYLEGSFPHAMRSDDGCDRAPSSIMPYFRVVPARQYLKYFYSDRMHMFKNGRWSSPPPHYEPIMNGLSFAEDDRRGDINKGSNLQMYISMSDNGCESSAEQNNVSDFEERWGKVYSLDQFYARFR</sequence>
<dbReference type="Gene3D" id="3.10.620.10">
    <property type="entry name" value="Protein N-terminal glutamine amidohydrolase, alpha beta roll"/>
    <property type="match status" value="1"/>
</dbReference>
<dbReference type="EC" id="3.5.1.122" evidence="3 8"/>
<evidence type="ECO:0000256" key="1">
    <source>
        <dbReference type="ARBA" id="ARBA00008985"/>
    </source>
</evidence>
<evidence type="ECO:0000256" key="5">
    <source>
        <dbReference type="ARBA" id="ARBA00022801"/>
    </source>
</evidence>
<keyword evidence="5 8" id="KW-0378">Hydrolase</keyword>
<name>A0ABD3NVC2_9STRA</name>
<feature type="compositionally biased region" description="Pro residues" evidence="9">
    <location>
        <begin position="1"/>
        <end position="13"/>
    </location>
</feature>
<dbReference type="InterPro" id="IPR023128">
    <property type="entry name" value="Prot_N_Gln_amidohydro_ab_roll"/>
</dbReference>
<evidence type="ECO:0000256" key="9">
    <source>
        <dbReference type="SAM" id="MobiDB-lite"/>
    </source>
</evidence>
<dbReference type="EMBL" id="JALLAZ020001149">
    <property type="protein sequence ID" value="KAL3779704.1"/>
    <property type="molecule type" value="Genomic_DNA"/>
</dbReference>
<dbReference type="GO" id="GO:0008418">
    <property type="term" value="F:protein-N-terminal asparagine amidohydrolase activity"/>
    <property type="evidence" value="ECO:0007669"/>
    <property type="project" value="UniProtKB-UniRule"/>
</dbReference>
<feature type="domain" description="Protein N-terminal glutamine amidohydrolase alpha beta roll" evidence="10">
    <location>
        <begin position="31"/>
        <end position="280"/>
    </location>
</feature>
<evidence type="ECO:0000256" key="7">
    <source>
        <dbReference type="ARBA" id="ARBA00048768"/>
    </source>
</evidence>
<comment type="similarity">
    <text evidence="1 8">Belongs to the NTAQ1 family.</text>
</comment>
<comment type="caution">
    <text evidence="11">The sequence shown here is derived from an EMBL/GenBank/DDBJ whole genome shotgun (WGS) entry which is preliminary data.</text>
</comment>